<evidence type="ECO:0000256" key="1">
    <source>
        <dbReference type="ARBA" id="ARBA00023117"/>
    </source>
</evidence>
<dbReference type="Gene3D" id="1.20.1270.220">
    <property type="match status" value="1"/>
</dbReference>
<dbReference type="InterPro" id="IPR050935">
    <property type="entry name" value="Bromo_chromatin_reader"/>
</dbReference>
<dbReference type="CDD" id="cd05499">
    <property type="entry name" value="Bromo_BDF1_2_II"/>
    <property type="match status" value="1"/>
</dbReference>
<dbReference type="Pfam" id="PF17035">
    <property type="entry name" value="BET"/>
    <property type="match status" value="1"/>
</dbReference>
<evidence type="ECO:0000256" key="2">
    <source>
        <dbReference type="PROSITE-ProRule" id="PRU00035"/>
    </source>
</evidence>
<dbReference type="VEuPathDB" id="FungiDB:AB675_10680"/>
<gene>
    <name evidence="6" type="ORF">AB675_10680</name>
</gene>
<dbReference type="InterPro" id="IPR027353">
    <property type="entry name" value="NET_dom"/>
</dbReference>
<keyword evidence="7" id="KW-1185">Reference proteome</keyword>
<dbReference type="EMBL" id="LFJN01000011">
    <property type="protein sequence ID" value="KPI40859.1"/>
    <property type="molecule type" value="Genomic_DNA"/>
</dbReference>
<feature type="compositionally biased region" description="Low complexity" evidence="3">
    <location>
        <begin position="333"/>
        <end position="348"/>
    </location>
</feature>
<comment type="caution">
    <text evidence="6">The sequence shown here is derived from an EMBL/GenBank/DDBJ whole genome shotgun (WGS) entry which is preliminary data.</text>
</comment>
<accession>A0A0N0NN15</accession>
<dbReference type="Proteomes" id="UP000038010">
    <property type="component" value="Unassembled WGS sequence"/>
</dbReference>
<feature type="region of interest" description="Disordered" evidence="3">
    <location>
        <begin position="723"/>
        <end position="776"/>
    </location>
</feature>
<dbReference type="Gene3D" id="1.20.920.10">
    <property type="entry name" value="Bromodomain-like"/>
    <property type="match status" value="2"/>
</dbReference>
<dbReference type="RefSeq" id="XP_018000822.1">
    <property type="nucleotide sequence ID" value="XM_018139467.1"/>
</dbReference>
<dbReference type="GeneID" id="28731347"/>
<dbReference type="SUPFAM" id="SSF47370">
    <property type="entry name" value="Bromodomain"/>
    <property type="match status" value="2"/>
</dbReference>
<sequence length="923" mass="99484">MDVELSLEAQGLPKQFGSTSEQPEAEHIASNVEASISNAEVASTAPVEANSTPNVDSAPAIDIAPPTTNGFHADDAAVNPTESSSVQVPAAPDSLPPTTTHASSGLAAPLDATTSATNSFADSIVPSSIPAETQSATQLTDLDQPSLASISDPAPQAPTSDLRSPPHADALSASEVAAVEAQKHAEDNAVTAIPPPVESLQAPLSAVPEQSETPVTLPPVSAVPEAVKLSSETGLATPPAQTPPPPPEPEHATLPAETTAQTNSEIQASQDVAPDSTPAPLASSLLTQPVEDAEMTEAPPVKTAREREEDPEDVEPSAKRMKTDEPETSFKVPDVPAAASPAASTPAPDGDDSVTQPRLNHMKKVISNLKKSNASASFRQPVDHVALKIPNYPEVVKHPMDLSKIDQKLKADGYTKISDFVADFDLIVNNCVLFNGKDHVVTQSAFKMQSSFKNQMQHLPKAQFAEPSKEEKKAARAKIEPTRTAPPRRPSVSTSNAPAPVAPSPKSAAAPAPAFAPGPDGIPLIRRDSNMADGRPKRQIVPTKRNNEFASGRPKKKKYELQLRFCEEVIKELTSPRNWIMNQYFTHPVDPVALNIPTYFQIIKKPMDLGTVQTKLQGNAYEKAKDFEEDVRLVFKNCYKFNPDGDYVNQQGHALEDLFNKKWATKDDWIAAREPPSEPQSDADEEDEGSESEEEDADDSGDERNNKIAQLQKQIAEMNKQMEGLSKSNKKKKEKSPNAPVPKKSKIKSKKEKPKTTFPGLQKPEKKKASKPPKEKFVTFAEKQYISNGIGLLPEKQMNEALRIIQSSMPNIASNDSEVELDIEEVPNHVLVKLLSYVKKYAGPPPEETSRDDDNYASAPTAPPKSKKNKPMTKAAQEAEIESLRGKLSAYDASGDAASPGAMQSIENDDDSDDDSSDESEED</sequence>
<keyword evidence="1 2" id="KW-0103">Bromodomain</keyword>
<feature type="compositionally biased region" description="Low complexity" evidence="3">
    <location>
        <begin position="490"/>
        <end position="519"/>
    </location>
</feature>
<dbReference type="OrthoDB" id="784962at2759"/>
<evidence type="ECO:0000259" key="5">
    <source>
        <dbReference type="PROSITE" id="PS51525"/>
    </source>
</evidence>
<dbReference type="Pfam" id="PF00439">
    <property type="entry name" value="Bromodomain"/>
    <property type="match status" value="2"/>
</dbReference>
<name>A0A0N0NN15_9EURO</name>
<dbReference type="PROSITE" id="PS51525">
    <property type="entry name" value="NET"/>
    <property type="match status" value="1"/>
</dbReference>
<feature type="region of interest" description="Disordered" evidence="3">
    <location>
        <begin position="462"/>
        <end position="553"/>
    </location>
</feature>
<feature type="compositionally biased region" description="Basic and acidic residues" evidence="3">
    <location>
        <begin position="316"/>
        <end position="325"/>
    </location>
</feature>
<feature type="compositionally biased region" description="Basic residues" evidence="3">
    <location>
        <begin position="743"/>
        <end position="753"/>
    </location>
</feature>
<feature type="region of interest" description="Disordered" evidence="3">
    <location>
        <begin position="126"/>
        <end position="356"/>
    </location>
</feature>
<feature type="domain" description="Bromo" evidence="4">
    <location>
        <begin position="370"/>
        <end position="442"/>
    </location>
</feature>
<dbReference type="PANTHER" id="PTHR22880:SF225">
    <property type="entry name" value="BROMODOMAIN-CONTAINING PROTEIN BET-1-RELATED"/>
    <property type="match status" value="1"/>
</dbReference>
<evidence type="ECO:0000256" key="3">
    <source>
        <dbReference type="SAM" id="MobiDB-lite"/>
    </source>
</evidence>
<feature type="compositionally biased region" description="Basic and acidic residues" evidence="3">
    <location>
        <begin position="467"/>
        <end position="481"/>
    </location>
</feature>
<dbReference type="InterPro" id="IPR036427">
    <property type="entry name" value="Bromodomain-like_sf"/>
</dbReference>
<dbReference type="STRING" id="1664694.A0A0N0NN15"/>
<dbReference type="GO" id="GO:0000785">
    <property type="term" value="C:chromatin"/>
    <property type="evidence" value="ECO:0007669"/>
    <property type="project" value="TreeGrafter"/>
</dbReference>
<feature type="compositionally biased region" description="Acidic residues" evidence="3">
    <location>
        <begin position="907"/>
        <end position="923"/>
    </location>
</feature>
<dbReference type="PRINTS" id="PR00503">
    <property type="entry name" value="BROMODOMAIN"/>
</dbReference>
<feature type="domain" description="NET" evidence="5">
    <location>
        <begin position="768"/>
        <end position="849"/>
    </location>
</feature>
<reference evidence="6 7" key="1">
    <citation type="submission" date="2015-06" db="EMBL/GenBank/DDBJ databases">
        <title>Draft genome of the ant-associated black yeast Phialophora attae CBS 131958.</title>
        <authorList>
            <person name="Moreno L.F."/>
            <person name="Stielow B.J."/>
            <person name="de Hoog S."/>
            <person name="Vicente V.A."/>
            <person name="Weiss V.A."/>
            <person name="de Vries M."/>
            <person name="Cruz L.M."/>
            <person name="Souza E.M."/>
        </authorList>
    </citation>
    <scope>NUCLEOTIDE SEQUENCE [LARGE SCALE GENOMIC DNA]</scope>
    <source>
        <strain evidence="6 7">CBS 131958</strain>
    </source>
</reference>
<feature type="compositionally biased region" description="Acidic residues" evidence="3">
    <location>
        <begin position="681"/>
        <end position="701"/>
    </location>
</feature>
<dbReference type="GO" id="GO:0005634">
    <property type="term" value="C:nucleus"/>
    <property type="evidence" value="ECO:0007669"/>
    <property type="project" value="TreeGrafter"/>
</dbReference>
<proteinExistence type="predicted"/>
<dbReference type="GO" id="GO:0006338">
    <property type="term" value="P:chromatin remodeling"/>
    <property type="evidence" value="ECO:0007669"/>
    <property type="project" value="TreeGrafter"/>
</dbReference>
<feature type="region of interest" description="Disordered" evidence="3">
    <location>
        <begin position="44"/>
        <end position="110"/>
    </location>
</feature>
<dbReference type="InterPro" id="IPR001487">
    <property type="entry name" value="Bromodomain"/>
</dbReference>
<dbReference type="PANTHER" id="PTHR22880">
    <property type="entry name" value="FALZ-RELATED BROMODOMAIN-CONTAINING PROTEINS"/>
    <property type="match status" value="1"/>
</dbReference>
<evidence type="ECO:0000259" key="4">
    <source>
        <dbReference type="PROSITE" id="PS50014"/>
    </source>
</evidence>
<feature type="compositionally biased region" description="Low complexity" evidence="3">
    <location>
        <begin position="168"/>
        <end position="180"/>
    </location>
</feature>
<feature type="region of interest" description="Disordered" evidence="3">
    <location>
        <begin position="672"/>
        <end position="704"/>
    </location>
</feature>
<dbReference type="InterPro" id="IPR018359">
    <property type="entry name" value="Bromodomain_CS"/>
</dbReference>
<evidence type="ECO:0000313" key="6">
    <source>
        <dbReference type="EMBL" id="KPI40859.1"/>
    </source>
</evidence>
<feature type="compositionally biased region" description="Polar residues" evidence="3">
    <location>
        <begin position="130"/>
        <end position="149"/>
    </location>
</feature>
<protein>
    <submittedName>
        <fullName evidence="6">Bromodomain-containing factor 1</fullName>
    </submittedName>
</protein>
<feature type="compositionally biased region" description="Polar residues" evidence="3">
    <location>
        <begin position="261"/>
        <end position="270"/>
    </location>
</feature>
<dbReference type="AlphaFoldDB" id="A0A0N0NN15"/>
<feature type="region of interest" description="Disordered" evidence="3">
    <location>
        <begin position="1"/>
        <end position="26"/>
    </location>
</feature>
<organism evidence="6 7">
    <name type="scientific">Cyphellophora attinorum</name>
    <dbReference type="NCBI Taxonomy" id="1664694"/>
    <lineage>
        <taxon>Eukaryota</taxon>
        <taxon>Fungi</taxon>
        <taxon>Dikarya</taxon>
        <taxon>Ascomycota</taxon>
        <taxon>Pezizomycotina</taxon>
        <taxon>Eurotiomycetes</taxon>
        <taxon>Chaetothyriomycetidae</taxon>
        <taxon>Chaetothyriales</taxon>
        <taxon>Cyphellophoraceae</taxon>
        <taxon>Cyphellophora</taxon>
    </lineage>
</organism>
<dbReference type="SMART" id="SM00297">
    <property type="entry name" value="BROMO"/>
    <property type="match status" value="2"/>
</dbReference>
<dbReference type="InterPro" id="IPR038336">
    <property type="entry name" value="NET_sf"/>
</dbReference>
<feature type="compositionally biased region" description="Basic and acidic residues" evidence="3">
    <location>
        <begin position="525"/>
        <end position="536"/>
    </location>
</feature>
<feature type="domain" description="Bromo" evidence="4">
    <location>
        <begin position="577"/>
        <end position="649"/>
    </location>
</feature>
<dbReference type="GO" id="GO:0006355">
    <property type="term" value="P:regulation of DNA-templated transcription"/>
    <property type="evidence" value="ECO:0007669"/>
    <property type="project" value="TreeGrafter"/>
</dbReference>
<dbReference type="PROSITE" id="PS00633">
    <property type="entry name" value="BROMODOMAIN_1"/>
    <property type="match status" value="1"/>
</dbReference>
<feature type="region of interest" description="Disordered" evidence="3">
    <location>
        <begin position="841"/>
        <end position="923"/>
    </location>
</feature>
<dbReference type="PROSITE" id="PS50014">
    <property type="entry name" value="BROMODOMAIN_2"/>
    <property type="match status" value="2"/>
</dbReference>
<evidence type="ECO:0000313" key="7">
    <source>
        <dbReference type="Proteomes" id="UP000038010"/>
    </source>
</evidence>